<feature type="transmembrane region" description="Helical" evidence="6">
    <location>
        <begin position="316"/>
        <end position="335"/>
    </location>
</feature>
<feature type="region of interest" description="Disordered" evidence="7">
    <location>
        <begin position="343"/>
        <end position="366"/>
    </location>
</feature>
<proteinExistence type="inferred from homology"/>
<feature type="transmembrane region" description="Helical" evidence="6">
    <location>
        <begin position="74"/>
        <end position="95"/>
    </location>
</feature>
<keyword evidence="4 6" id="KW-1133">Transmembrane helix</keyword>
<feature type="transmembrane region" description="Helical" evidence="6">
    <location>
        <begin position="260"/>
        <end position="283"/>
    </location>
</feature>
<feature type="transmembrane region" description="Helical" evidence="6">
    <location>
        <begin position="226"/>
        <end position="248"/>
    </location>
</feature>
<evidence type="ECO:0000256" key="3">
    <source>
        <dbReference type="ARBA" id="ARBA00022692"/>
    </source>
</evidence>
<dbReference type="InterPro" id="IPR030184">
    <property type="entry name" value="WAT1-related"/>
</dbReference>
<dbReference type="EMBL" id="JBBPBN010000004">
    <property type="protein sequence ID" value="KAK9039541.1"/>
    <property type="molecule type" value="Genomic_DNA"/>
</dbReference>
<feature type="transmembrane region" description="Helical" evidence="6">
    <location>
        <begin position="194"/>
        <end position="214"/>
    </location>
</feature>
<evidence type="ECO:0000313" key="10">
    <source>
        <dbReference type="Proteomes" id="UP001396334"/>
    </source>
</evidence>
<dbReference type="InterPro" id="IPR000620">
    <property type="entry name" value="EamA_dom"/>
</dbReference>
<feature type="transmembrane region" description="Helical" evidence="6">
    <location>
        <begin position="290"/>
        <end position="310"/>
    </location>
</feature>
<feature type="compositionally biased region" description="Polar residues" evidence="7">
    <location>
        <begin position="350"/>
        <end position="366"/>
    </location>
</feature>
<dbReference type="SUPFAM" id="SSF103481">
    <property type="entry name" value="Multidrug resistance efflux transporter EmrE"/>
    <property type="match status" value="1"/>
</dbReference>
<feature type="transmembrane region" description="Helical" evidence="6">
    <location>
        <begin position="145"/>
        <end position="163"/>
    </location>
</feature>
<evidence type="ECO:0000256" key="2">
    <source>
        <dbReference type="ARBA" id="ARBA00007635"/>
    </source>
</evidence>
<feature type="transmembrane region" description="Helical" evidence="6">
    <location>
        <begin position="12"/>
        <end position="33"/>
    </location>
</feature>
<keyword evidence="3 6" id="KW-0812">Transmembrane</keyword>
<evidence type="ECO:0000256" key="4">
    <source>
        <dbReference type="ARBA" id="ARBA00022989"/>
    </source>
</evidence>
<comment type="subcellular location">
    <subcellularLocation>
        <location evidence="1 6">Membrane</location>
        <topology evidence="1 6">Multi-pass membrane protein</topology>
    </subcellularLocation>
</comment>
<comment type="caution">
    <text evidence="9">The sequence shown here is derived from an EMBL/GenBank/DDBJ whole genome shotgun (WGS) entry which is preliminary data.</text>
</comment>
<feature type="domain" description="EamA" evidence="8">
    <location>
        <begin position="196"/>
        <end position="334"/>
    </location>
</feature>
<gene>
    <name evidence="9" type="ORF">V6N11_014739</name>
</gene>
<dbReference type="PANTHER" id="PTHR31218">
    <property type="entry name" value="WAT1-RELATED PROTEIN"/>
    <property type="match status" value="1"/>
</dbReference>
<keyword evidence="10" id="KW-1185">Reference proteome</keyword>
<dbReference type="Pfam" id="PF00892">
    <property type="entry name" value="EamA"/>
    <property type="match status" value="1"/>
</dbReference>
<evidence type="ECO:0000256" key="6">
    <source>
        <dbReference type="RuleBase" id="RU363077"/>
    </source>
</evidence>
<dbReference type="Proteomes" id="UP001396334">
    <property type="component" value="Unassembled WGS sequence"/>
</dbReference>
<evidence type="ECO:0000313" key="9">
    <source>
        <dbReference type="EMBL" id="KAK9039541.1"/>
    </source>
</evidence>
<keyword evidence="5 6" id="KW-0472">Membrane</keyword>
<reference evidence="9 10" key="1">
    <citation type="journal article" date="2024" name="G3 (Bethesda)">
        <title>Genome assembly of Hibiscus sabdariffa L. provides insights into metabolisms of medicinal natural products.</title>
        <authorList>
            <person name="Kim T."/>
        </authorList>
    </citation>
    <scope>NUCLEOTIDE SEQUENCE [LARGE SCALE GENOMIC DNA]</scope>
    <source>
        <strain evidence="9">TK-2024</strain>
        <tissue evidence="9">Old leaves</tissue>
    </source>
</reference>
<feature type="transmembrane region" description="Helical" evidence="6">
    <location>
        <begin position="39"/>
        <end position="62"/>
    </location>
</feature>
<dbReference type="InterPro" id="IPR037185">
    <property type="entry name" value="EmrE-like"/>
</dbReference>
<evidence type="ECO:0000256" key="7">
    <source>
        <dbReference type="SAM" id="MobiDB-lite"/>
    </source>
</evidence>
<evidence type="ECO:0000256" key="5">
    <source>
        <dbReference type="ARBA" id="ARBA00023136"/>
    </source>
</evidence>
<organism evidence="9 10">
    <name type="scientific">Hibiscus sabdariffa</name>
    <name type="common">roselle</name>
    <dbReference type="NCBI Taxonomy" id="183260"/>
    <lineage>
        <taxon>Eukaryota</taxon>
        <taxon>Viridiplantae</taxon>
        <taxon>Streptophyta</taxon>
        <taxon>Embryophyta</taxon>
        <taxon>Tracheophyta</taxon>
        <taxon>Spermatophyta</taxon>
        <taxon>Magnoliopsida</taxon>
        <taxon>eudicotyledons</taxon>
        <taxon>Gunneridae</taxon>
        <taxon>Pentapetalae</taxon>
        <taxon>rosids</taxon>
        <taxon>malvids</taxon>
        <taxon>Malvales</taxon>
        <taxon>Malvaceae</taxon>
        <taxon>Malvoideae</taxon>
        <taxon>Hibiscus</taxon>
    </lineage>
</organism>
<feature type="transmembrane region" description="Helical" evidence="6">
    <location>
        <begin position="115"/>
        <end position="133"/>
    </location>
</feature>
<comment type="similarity">
    <text evidence="2 6">Belongs to the drug/metabolite transporter (DMT) superfamily. Plant drug/metabolite exporter (P-DME) (TC 2.A.7.4) family.</text>
</comment>
<name>A0ABR2TPY6_9ROSI</name>
<sequence length="366" mass="40042">MATRNEFKELVFPTMAMVAAESSSVVLGILLKAASLNGLSYFVFIAYCYILATLVFLLLASLFKRKAVLPPLKLPLFSRFFLLALVSYGFPVSWFSAQLAAYRGLELSSPTLSSAISNIIPVFTFILAVFFRMEKVAIRSSSTRAKIIGTITSIFGAFVIIFYKGPKVISSLTLTSPSTLLQMPLVFMSSESNWIFGGLLLAIASLLASFGYIIQSQIMKMYPEEITVNFFYNLFGTIISLPICLLGEPNLSSWRLSSRVAVVTVLYSGLFALPFTFLVHIWGVRLKGPVFVASFKPTQIVIAIVASAIFFGEAVFLGSVIGSLFLSTGLYSVLWGKAKEEQEMKDGESGLSTSNGRVPLLQSQQS</sequence>
<accession>A0ABR2TPY6</accession>
<evidence type="ECO:0000259" key="8">
    <source>
        <dbReference type="Pfam" id="PF00892"/>
    </source>
</evidence>
<evidence type="ECO:0000256" key="1">
    <source>
        <dbReference type="ARBA" id="ARBA00004141"/>
    </source>
</evidence>
<protein>
    <recommendedName>
        <fullName evidence="6">WAT1-related protein</fullName>
    </recommendedName>
</protein>